<name>A0A9D0Z745_9FIRM</name>
<reference evidence="7" key="2">
    <citation type="journal article" date="2021" name="PeerJ">
        <title>Extensive microbial diversity within the chicken gut microbiome revealed by metagenomics and culture.</title>
        <authorList>
            <person name="Gilroy R."/>
            <person name="Ravi A."/>
            <person name="Getino M."/>
            <person name="Pursley I."/>
            <person name="Horton D.L."/>
            <person name="Alikhan N.F."/>
            <person name="Baker D."/>
            <person name="Gharbi K."/>
            <person name="Hall N."/>
            <person name="Watson M."/>
            <person name="Adriaenssens E.M."/>
            <person name="Foster-Nyarko E."/>
            <person name="Jarju S."/>
            <person name="Secka A."/>
            <person name="Antonio M."/>
            <person name="Oren A."/>
            <person name="Chaudhuri R.R."/>
            <person name="La Ragione R."/>
            <person name="Hildebrand F."/>
            <person name="Pallen M.J."/>
        </authorList>
    </citation>
    <scope>NUCLEOTIDE SEQUENCE</scope>
    <source>
        <strain evidence="7">ChiSjej2B20-13462</strain>
    </source>
</reference>
<dbReference type="GO" id="GO:0005737">
    <property type="term" value="C:cytoplasm"/>
    <property type="evidence" value="ECO:0007669"/>
    <property type="project" value="TreeGrafter"/>
</dbReference>
<evidence type="ECO:0000256" key="1">
    <source>
        <dbReference type="ARBA" id="ARBA00001933"/>
    </source>
</evidence>
<evidence type="ECO:0000256" key="4">
    <source>
        <dbReference type="ARBA" id="ARBA00022898"/>
    </source>
</evidence>
<feature type="modified residue" description="N6-(pyridoxal phosphate)lysine" evidence="5">
    <location>
        <position position="206"/>
    </location>
</feature>
<reference evidence="7" key="1">
    <citation type="submission" date="2020-10" db="EMBL/GenBank/DDBJ databases">
        <authorList>
            <person name="Gilroy R."/>
        </authorList>
    </citation>
    <scope>NUCLEOTIDE SEQUENCE</scope>
    <source>
        <strain evidence="7">ChiSjej2B20-13462</strain>
    </source>
</reference>
<evidence type="ECO:0000256" key="5">
    <source>
        <dbReference type="PIRSR" id="PIRSR001434-2"/>
    </source>
</evidence>
<accession>A0A9D0Z745</accession>
<keyword evidence="4 5" id="KW-0663">Pyridoxal phosphate</keyword>
<dbReference type="GO" id="GO:0030170">
    <property type="term" value="F:pyridoxal phosphate binding"/>
    <property type="evidence" value="ECO:0007669"/>
    <property type="project" value="InterPro"/>
</dbReference>
<dbReference type="EMBL" id="DVFN01000027">
    <property type="protein sequence ID" value="HIQ69073.1"/>
    <property type="molecule type" value="Genomic_DNA"/>
</dbReference>
<protein>
    <submittedName>
        <fullName evidence="7">O-acetylhomoserine aminocarboxypropyltransferase/cysteine synthase</fullName>
    </submittedName>
</protein>
<evidence type="ECO:0000256" key="3">
    <source>
        <dbReference type="ARBA" id="ARBA00022679"/>
    </source>
</evidence>
<dbReference type="GO" id="GO:0004124">
    <property type="term" value="F:cysteine synthase activity"/>
    <property type="evidence" value="ECO:0007669"/>
    <property type="project" value="TreeGrafter"/>
</dbReference>
<dbReference type="AlphaFoldDB" id="A0A9D0Z745"/>
<dbReference type="InterPro" id="IPR015421">
    <property type="entry name" value="PyrdxlP-dep_Trfase_major"/>
</dbReference>
<evidence type="ECO:0000256" key="6">
    <source>
        <dbReference type="RuleBase" id="RU362118"/>
    </source>
</evidence>
<proteinExistence type="inferred from homology"/>
<evidence type="ECO:0000313" key="7">
    <source>
        <dbReference type="EMBL" id="HIQ69073.1"/>
    </source>
</evidence>
<dbReference type="NCBIfam" id="TIGR01326">
    <property type="entry name" value="OAH_OAS_sulfhy"/>
    <property type="match status" value="1"/>
</dbReference>
<organism evidence="7 8">
    <name type="scientific">Candidatus Avoscillospira stercorigallinarum</name>
    <dbReference type="NCBI Taxonomy" id="2840708"/>
    <lineage>
        <taxon>Bacteria</taxon>
        <taxon>Bacillati</taxon>
        <taxon>Bacillota</taxon>
        <taxon>Clostridia</taxon>
        <taxon>Eubacteriales</taxon>
        <taxon>Oscillospiraceae</taxon>
        <taxon>Oscillospiraceae incertae sedis</taxon>
        <taxon>Candidatus Avoscillospira</taxon>
    </lineage>
</organism>
<dbReference type="Gene3D" id="3.90.1150.10">
    <property type="entry name" value="Aspartate Aminotransferase, domain 1"/>
    <property type="match status" value="1"/>
</dbReference>
<dbReference type="PANTHER" id="PTHR43797:SF3">
    <property type="entry name" value="O-ACETYLHOMOSERINE SULFHYDRYLASE"/>
    <property type="match status" value="1"/>
</dbReference>
<comment type="cofactor">
    <cofactor evidence="1 6">
        <name>pyridoxal 5'-phosphate</name>
        <dbReference type="ChEBI" id="CHEBI:597326"/>
    </cofactor>
</comment>
<evidence type="ECO:0000256" key="2">
    <source>
        <dbReference type="ARBA" id="ARBA00009077"/>
    </source>
</evidence>
<sequence length="424" mass="45957">MDYRFDTKCIQSGYQAENGAPRTLPICQSTTFQYDDADALGLLFDLKAEGHMYTRISNPTVAAVEAKIADLEGGVGAMLTSSGQAATFLAVFNICSAGQNFISCNNIYGGSINLFSVTLKRMGIEVRYVRDDMTDEEIDALFDENTRLVFGETIANPALSVLDISRFAALAHRHGVPLVVDNTFATPCLCRPFEHGADIVTHSTSKYMDGHANVLGGVIVDGGAFDWAASGKFPELTEPDESYHGVVYTESFGKAAYITKARVQLLRDFGATPMPLGAYLLNLGLETLHLRIRRHSENALAVARFLQGHEKVLWVNYPGLEGGKYHEIAQKYLPDGASGVVSFGVKGGRAAAMHLMNSLKLARIVTHVADARTSVLHPASTTHRQLTDAQLAEAGIGPEFIRFSVGIEDVRDILADLGQALDQI</sequence>
<dbReference type="PANTHER" id="PTHR43797">
    <property type="entry name" value="HOMOCYSTEINE/CYSTEINE SYNTHASE"/>
    <property type="match status" value="1"/>
</dbReference>
<dbReference type="InterPro" id="IPR000277">
    <property type="entry name" value="Cys/Met-Metab_PyrdxlP-dep_enz"/>
</dbReference>
<dbReference type="InterPro" id="IPR006235">
    <property type="entry name" value="OAc-hSer/O-AcSer_sulfhydrylase"/>
</dbReference>
<comment type="caution">
    <text evidence="7">The sequence shown here is derived from an EMBL/GenBank/DDBJ whole genome shotgun (WGS) entry which is preliminary data.</text>
</comment>
<dbReference type="CDD" id="cd00614">
    <property type="entry name" value="CGS_like"/>
    <property type="match status" value="1"/>
</dbReference>
<dbReference type="Proteomes" id="UP000886874">
    <property type="component" value="Unassembled WGS sequence"/>
</dbReference>
<comment type="similarity">
    <text evidence="2 6">Belongs to the trans-sulfuration enzymes family.</text>
</comment>
<dbReference type="InterPro" id="IPR015422">
    <property type="entry name" value="PyrdxlP-dep_Trfase_small"/>
</dbReference>
<dbReference type="PIRSF" id="PIRSF001434">
    <property type="entry name" value="CGS"/>
    <property type="match status" value="1"/>
</dbReference>
<dbReference type="FunFam" id="3.40.640.10:FF:000035">
    <property type="entry name" value="O-succinylhomoserine sulfhydrylase"/>
    <property type="match status" value="1"/>
</dbReference>
<evidence type="ECO:0000313" key="8">
    <source>
        <dbReference type="Proteomes" id="UP000886874"/>
    </source>
</evidence>
<dbReference type="GO" id="GO:0006535">
    <property type="term" value="P:cysteine biosynthetic process from serine"/>
    <property type="evidence" value="ECO:0007669"/>
    <property type="project" value="TreeGrafter"/>
</dbReference>
<gene>
    <name evidence="7" type="ORF">IAA67_01915</name>
</gene>
<dbReference type="SUPFAM" id="SSF53383">
    <property type="entry name" value="PLP-dependent transferases"/>
    <property type="match status" value="1"/>
</dbReference>
<dbReference type="Gene3D" id="3.40.640.10">
    <property type="entry name" value="Type I PLP-dependent aspartate aminotransferase-like (Major domain)"/>
    <property type="match status" value="1"/>
</dbReference>
<dbReference type="GO" id="GO:0019346">
    <property type="term" value="P:transsulfuration"/>
    <property type="evidence" value="ECO:0007669"/>
    <property type="project" value="InterPro"/>
</dbReference>
<dbReference type="Pfam" id="PF01053">
    <property type="entry name" value="Cys_Met_Meta_PP"/>
    <property type="match status" value="1"/>
</dbReference>
<dbReference type="InterPro" id="IPR015424">
    <property type="entry name" value="PyrdxlP-dep_Trfase"/>
</dbReference>
<dbReference type="GO" id="GO:0003961">
    <property type="term" value="F:O-acetylhomoserine aminocarboxypropyltransferase activity"/>
    <property type="evidence" value="ECO:0007669"/>
    <property type="project" value="TreeGrafter"/>
</dbReference>
<keyword evidence="3" id="KW-0808">Transferase</keyword>
<dbReference type="GO" id="GO:0071269">
    <property type="term" value="P:L-homocysteine biosynthetic process"/>
    <property type="evidence" value="ECO:0007669"/>
    <property type="project" value="TreeGrafter"/>
</dbReference>